<keyword evidence="2" id="KW-1185">Reference proteome</keyword>
<sequence length="106" mass="12793">MSSKWRRFEVLLPLRFNDGQDIPGEWIAEAVLEIVDYFGAASYETQKVEGHWRHSGVLYRDDLVRIIVDVIDDDTNRQWMKQFKERWKVRLKQIDLWMISHSIEIE</sequence>
<name>A0ABV6YYI3_UNCC1</name>
<organism evidence="1 2">
    <name type="scientific">candidate division CSSED10-310 bacterium</name>
    <dbReference type="NCBI Taxonomy" id="2855610"/>
    <lineage>
        <taxon>Bacteria</taxon>
        <taxon>Bacteria division CSSED10-310</taxon>
    </lineage>
</organism>
<dbReference type="EMBL" id="JBHPBY010000170">
    <property type="protein sequence ID" value="MFC1851253.1"/>
    <property type="molecule type" value="Genomic_DNA"/>
</dbReference>
<evidence type="ECO:0000313" key="1">
    <source>
        <dbReference type="EMBL" id="MFC1851253.1"/>
    </source>
</evidence>
<reference evidence="1 2" key="1">
    <citation type="submission" date="2024-09" db="EMBL/GenBank/DDBJ databases">
        <title>Laminarin stimulates single cell rates of sulfate reduction while oxygen inhibits transcriptomic activity in coastal marine sediment.</title>
        <authorList>
            <person name="Lindsay M."/>
            <person name="Orcutt B."/>
            <person name="Emerson D."/>
            <person name="Stepanauskas R."/>
            <person name="D'Angelo T."/>
        </authorList>
    </citation>
    <scope>NUCLEOTIDE SEQUENCE [LARGE SCALE GENOMIC DNA]</scope>
    <source>
        <strain evidence="1">SAG AM-311-K15</strain>
    </source>
</reference>
<accession>A0ABV6YYI3</accession>
<comment type="caution">
    <text evidence="1">The sequence shown here is derived from an EMBL/GenBank/DDBJ whole genome shotgun (WGS) entry which is preliminary data.</text>
</comment>
<protein>
    <recommendedName>
        <fullName evidence="3">DUF3240 domain-containing protein</fullName>
    </recommendedName>
</protein>
<dbReference type="Proteomes" id="UP001594351">
    <property type="component" value="Unassembled WGS sequence"/>
</dbReference>
<evidence type="ECO:0008006" key="3">
    <source>
        <dbReference type="Google" id="ProtNLM"/>
    </source>
</evidence>
<gene>
    <name evidence="1" type="ORF">ACFL27_13740</name>
</gene>
<proteinExistence type="predicted"/>
<evidence type="ECO:0000313" key="2">
    <source>
        <dbReference type="Proteomes" id="UP001594351"/>
    </source>
</evidence>